<accession>A0A1R0GS80</accession>
<comment type="caution">
    <text evidence="1">The sequence shown here is derived from an EMBL/GenBank/DDBJ whole genome shotgun (WGS) entry which is preliminary data.</text>
</comment>
<dbReference type="AlphaFoldDB" id="A0A1R0GS80"/>
<dbReference type="STRING" id="133383.A0A1R0GS80"/>
<gene>
    <name evidence="1" type="ORF">AYI68_g6182</name>
</gene>
<sequence length="128" mass="14261">MNNLLSLQWGRSLEIDSGLLEKSTSRKVACSYVEINKTLAVPESLFGNLSRNNFDTFEIYSSEILDLVEWLGLAAVELISGYTDAPISWHGKLHGYLTSGENMILQIRSTKINSCLGIRYCGAYDSFS</sequence>
<name>A0A1R0GS80_9FUNG</name>
<keyword evidence="2" id="KW-1185">Reference proteome</keyword>
<dbReference type="OrthoDB" id="63112at2759"/>
<organism evidence="1 2">
    <name type="scientific">Smittium mucronatum</name>
    <dbReference type="NCBI Taxonomy" id="133383"/>
    <lineage>
        <taxon>Eukaryota</taxon>
        <taxon>Fungi</taxon>
        <taxon>Fungi incertae sedis</taxon>
        <taxon>Zoopagomycota</taxon>
        <taxon>Kickxellomycotina</taxon>
        <taxon>Harpellomycetes</taxon>
        <taxon>Harpellales</taxon>
        <taxon>Legeriomycetaceae</taxon>
        <taxon>Smittium</taxon>
    </lineage>
</organism>
<dbReference type="Proteomes" id="UP000187455">
    <property type="component" value="Unassembled WGS sequence"/>
</dbReference>
<protein>
    <submittedName>
        <fullName evidence="1">Uncharacterized protein</fullName>
    </submittedName>
</protein>
<dbReference type="EMBL" id="LSSL01004127">
    <property type="protein sequence ID" value="OLY79740.1"/>
    <property type="molecule type" value="Genomic_DNA"/>
</dbReference>
<proteinExistence type="predicted"/>
<reference evidence="1 2" key="1">
    <citation type="journal article" date="2016" name="Mol. Biol. Evol.">
        <title>Genome-Wide Survey of Gut Fungi (Harpellales) Reveals the First Horizontally Transferred Ubiquitin Gene from a Mosquito Host.</title>
        <authorList>
            <person name="Wang Y."/>
            <person name="White M.M."/>
            <person name="Kvist S."/>
            <person name="Moncalvo J.M."/>
        </authorList>
    </citation>
    <scope>NUCLEOTIDE SEQUENCE [LARGE SCALE GENOMIC DNA]</scope>
    <source>
        <strain evidence="1 2">ALG-7-W6</strain>
    </source>
</reference>
<evidence type="ECO:0000313" key="2">
    <source>
        <dbReference type="Proteomes" id="UP000187455"/>
    </source>
</evidence>
<evidence type="ECO:0000313" key="1">
    <source>
        <dbReference type="EMBL" id="OLY79740.1"/>
    </source>
</evidence>